<name>A0ABR0NPB1_GOSAR</name>
<dbReference type="Proteomes" id="UP001358586">
    <property type="component" value="Chromosome 9"/>
</dbReference>
<proteinExistence type="predicted"/>
<reference evidence="2 3" key="1">
    <citation type="submission" date="2023-03" db="EMBL/GenBank/DDBJ databases">
        <title>WGS of Gossypium arboreum.</title>
        <authorList>
            <person name="Yu D."/>
        </authorList>
    </citation>
    <scope>NUCLEOTIDE SEQUENCE [LARGE SCALE GENOMIC DNA]</scope>
    <source>
        <tissue evidence="2">Leaf</tissue>
    </source>
</reference>
<gene>
    <name evidence="2" type="ORF">PVK06_029914</name>
</gene>
<dbReference type="EMBL" id="JARKNE010000009">
    <property type="protein sequence ID" value="KAK5802326.1"/>
    <property type="molecule type" value="Genomic_DNA"/>
</dbReference>
<organism evidence="2 3">
    <name type="scientific">Gossypium arboreum</name>
    <name type="common">Tree cotton</name>
    <name type="synonym">Gossypium nanking</name>
    <dbReference type="NCBI Taxonomy" id="29729"/>
    <lineage>
        <taxon>Eukaryota</taxon>
        <taxon>Viridiplantae</taxon>
        <taxon>Streptophyta</taxon>
        <taxon>Embryophyta</taxon>
        <taxon>Tracheophyta</taxon>
        <taxon>Spermatophyta</taxon>
        <taxon>Magnoliopsida</taxon>
        <taxon>eudicotyledons</taxon>
        <taxon>Gunneridae</taxon>
        <taxon>Pentapetalae</taxon>
        <taxon>rosids</taxon>
        <taxon>malvids</taxon>
        <taxon>Malvales</taxon>
        <taxon>Malvaceae</taxon>
        <taxon>Malvoideae</taxon>
        <taxon>Gossypium</taxon>
    </lineage>
</organism>
<evidence type="ECO:0000256" key="1">
    <source>
        <dbReference type="SAM" id="MobiDB-lite"/>
    </source>
</evidence>
<sequence>MSGGEGLNELTARVRELKDSHLVQGGRALREAPILIDPLEPKVEEKRGSSFTSARRPRAMGSRVEPGGLCSGKGKNNGNKKNRKLNNVIKEKDSPINASPPKVHLTELVNNIVELLKSQFQQGLVTKVFKEVGEITDDQNDVR</sequence>
<accession>A0ABR0NPB1</accession>
<evidence type="ECO:0000313" key="2">
    <source>
        <dbReference type="EMBL" id="KAK5802326.1"/>
    </source>
</evidence>
<feature type="region of interest" description="Disordered" evidence="1">
    <location>
        <begin position="40"/>
        <end position="101"/>
    </location>
</feature>
<keyword evidence="3" id="KW-1185">Reference proteome</keyword>
<comment type="caution">
    <text evidence="2">The sequence shown here is derived from an EMBL/GenBank/DDBJ whole genome shotgun (WGS) entry which is preliminary data.</text>
</comment>
<protein>
    <submittedName>
        <fullName evidence="2">Uncharacterized protein</fullName>
    </submittedName>
</protein>
<evidence type="ECO:0000313" key="3">
    <source>
        <dbReference type="Proteomes" id="UP001358586"/>
    </source>
</evidence>